<dbReference type="STRING" id="260552.Mag101_12690"/>
<keyword evidence="3" id="KW-1185">Reference proteome</keyword>
<evidence type="ECO:0000313" key="3">
    <source>
        <dbReference type="Proteomes" id="UP000188219"/>
    </source>
</evidence>
<evidence type="ECO:0000256" key="1">
    <source>
        <dbReference type="SAM" id="MobiDB-lite"/>
    </source>
</evidence>
<reference evidence="2" key="1">
    <citation type="submission" date="2017-02" db="EMBL/GenBank/DDBJ databases">
        <title>Genome of Microbulbifer agarilyticus GP101.</title>
        <authorList>
            <person name="Jung J."/>
            <person name="Bae S.S."/>
            <person name="Baek K."/>
        </authorList>
    </citation>
    <scope>NUCLEOTIDE SEQUENCE [LARGE SCALE GENOMIC DNA]</scope>
    <source>
        <strain evidence="2">GP101</strain>
    </source>
</reference>
<accession>A0A1Q2MBE7</accession>
<protein>
    <recommendedName>
        <fullName evidence="4">DUF885 domain-containing protein</fullName>
    </recommendedName>
</protein>
<feature type="region of interest" description="Disordered" evidence="1">
    <location>
        <begin position="1"/>
        <end position="38"/>
    </location>
</feature>
<name>A0A1Q2MBE7_9GAMM</name>
<dbReference type="EMBL" id="CP019650">
    <property type="protein sequence ID" value="AQQ69562.1"/>
    <property type="molecule type" value="Genomic_DNA"/>
</dbReference>
<dbReference type="AlphaFoldDB" id="A0A1Q2MBE7"/>
<evidence type="ECO:0000313" key="2">
    <source>
        <dbReference type="EMBL" id="AQQ69562.1"/>
    </source>
</evidence>
<organism evidence="2 3">
    <name type="scientific">Microbulbifer agarilyticus</name>
    <dbReference type="NCBI Taxonomy" id="260552"/>
    <lineage>
        <taxon>Bacteria</taxon>
        <taxon>Pseudomonadati</taxon>
        <taxon>Pseudomonadota</taxon>
        <taxon>Gammaproteobacteria</taxon>
        <taxon>Cellvibrionales</taxon>
        <taxon>Microbulbiferaceae</taxon>
        <taxon>Microbulbifer</taxon>
    </lineage>
</organism>
<dbReference type="KEGG" id="maga:Mag101_12690"/>
<sequence length="443" mass="49861">MLTACDNKPPEKQVTEAQAPATESSSSSDQAQVSSERDPAMDALAEQYVRLVLTLGNHDKSYVDAYYGPAEWKTEAEADTASPAELANRAERLVAQLPQTIAPADDLNSLRKQYLKTQLGAVAAHAHHIADASFRNFQQEAKALYDTEPPVQQYSDFDPVLAALDAELPGDEPLHTRVQTFREQYRIPEDKLDGVFKAAIEACKERTQAHVALPANESFRLEYVKDKPWSGYNWYQGDSHSLIQINSGLPIHIDRAVDLGCHEGYPGHHTYNALLEEKLVKDKGWVEYSVYPLFSPQSLIAEGTANYGIELAFPGEEKTRFEQETLYPLAGLDPATAEKYQRVLDLLAQLKFAENIVAREYIDGEIDRAEAVKRFQKYTAMSPEKAEQRVKFVDTYGAYVINYNWGKALVKEYIEADADTPQARWQKFSRLLSSPRLPSSLHW</sequence>
<evidence type="ECO:0008006" key="4">
    <source>
        <dbReference type="Google" id="ProtNLM"/>
    </source>
</evidence>
<dbReference type="Proteomes" id="UP000188219">
    <property type="component" value="Chromosome"/>
</dbReference>
<gene>
    <name evidence="2" type="ORF">Mag101_12690</name>
</gene>
<feature type="compositionally biased region" description="Low complexity" evidence="1">
    <location>
        <begin position="16"/>
        <end position="34"/>
    </location>
</feature>
<proteinExistence type="predicted"/>
<dbReference type="OrthoDB" id="140419at2"/>